<keyword evidence="4" id="KW-0564">Palmitate</keyword>
<comment type="caution">
    <text evidence="8">The sequence shown here is derived from an EMBL/GenBank/DDBJ whole genome shotgun (WGS) entry which is preliminary data.</text>
</comment>
<dbReference type="GO" id="GO:0042834">
    <property type="term" value="F:peptidoglycan binding"/>
    <property type="evidence" value="ECO:0007669"/>
    <property type="project" value="InterPro"/>
</dbReference>
<dbReference type="InterPro" id="IPR036680">
    <property type="entry name" value="SPOR-like_sf"/>
</dbReference>
<dbReference type="Pfam" id="PF05036">
    <property type="entry name" value="SPOR"/>
    <property type="match status" value="1"/>
</dbReference>
<name>A0A179D686_9BACT</name>
<dbReference type="GO" id="GO:0071555">
    <property type="term" value="P:cell wall organization"/>
    <property type="evidence" value="ECO:0007669"/>
    <property type="project" value="UniProtKB-KW"/>
</dbReference>
<dbReference type="PANTHER" id="PTHR34183:SF1">
    <property type="entry name" value="ENDOLYTIC PEPTIDOGLYCAN TRANSGLYCOSYLASE RLPA"/>
    <property type="match status" value="1"/>
</dbReference>
<dbReference type="AlphaFoldDB" id="A0A179D686"/>
<dbReference type="Gene3D" id="3.30.70.1070">
    <property type="entry name" value="Sporulation related repeat"/>
    <property type="match status" value="1"/>
</dbReference>
<evidence type="ECO:0000259" key="7">
    <source>
        <dbReference type="PROSITE" id="PS51724"/>
    </source>
</evidence>
<feature type="domain" description="SPOR" evidence="7">
    <location>
        <begin position="176"/>
        <end position="254"/>
    </location>
</feature>
<dbReference type="InterPro" id="IPR036908">
    <property type="entry name" value="RlpA-like_sf"/>
</dbReference>
<keyword evidence="3 4" id="KW-0961">Cell wall biogenesis/degradation</keyword>
<dbReference type="GO" id="GO:0005886">
    <property type="term" value="C:plasma membrane"/>
    <property type="evidence" value="ECO:0007669"/>
    <property type="project" value="UniProtKB-SubCell"/>
</dbReference>
<evidence type="ECO:0000256" key="6">
    <source>
        <dbReference type="SAM" id="SignalP"/>
    </source>
</evidence>
<dbReference type="GO" id="GO:0008932">
    <property type="term" value="F:lytic endotransglycosylase activity"/>
    <property type="evidence" value="ECO:0007669"/>
    <property type="project" value="UniProtKB-UniRule"/>
</dbReference>
<dbReference type="NCBIfam" id="TIGR00413">
    <property type="entry name" value="rlpA"/>
    <property type="match status" value="1"/>
</dbReference>
<keyword evidence="4" id="KW-0472">Membrane</keyword>
<dbReference type="HAMAP" id="MF_02071">
    <property type="entry name" value="RlpA"/>
    <property type="match status" value="1"/>
</dbReference>
<dbReference type="InterPro" id="IPR009009">
    <property type="entry name" value="RlpA-like_DPBB"/>
</dbReference>
<dbReference type="CDD" id="cd22268">
    <property type="entry name" value="DPBB_RlpA-like"/>
    <property type="match status" value="1"/>
</dbReference>
<dbReference type="Gene3D" id="2.40.40.10">
    <property type="entry name" value="RlpA-like domain"/>
    <property type="match status" value="1"/>
</dbReference>
<dbReference type="SUPFAM" id="SSF110997">
    <property type="entry name" value="Sporulation related repeat"/>
    <property type="match status" value="1"/>
</dbReference>
<evidence type="ECO:0000256" key="5">
    <source>
        <dbReference type="RuleBase" id="RU003495"/>
    </source>
</evidence>
<dbReference type="Proteomes" id="UP000078390">
    <property type="component" value="Unassembled WGS sequence"/>
</dbReference>
<dbReference type="RefSeq" id="WP_068668239.1">
    <property type="nucleotide sequence ID" value="NZ_LWLG01000001.1"/>
</dbReference>
<dbReference type="EMBL" id="LWLG01000001">
    <property type="protein sequence ID" value="OAQ21604.1"/>
    <property type="molecule type" value="Genomic_DNA"/>
</dbReference>
<evidence type="ECO:0000256" key="1">
    <source>
        <dbReference type="ARBA" id="ARBA00022729"/>
    </source>
</evidence>
<dbReference type="STRING" id="999894.TDIS_0122"/>
<protein>
    <recommendedName>
        <fullName evidence="4">Probable endolytic peptidoglycan transglycosylase RlpA</fullName>
        <ecNumber evidence="4">4.2.2.-</ecNumber>
    </recommendedName>
</protein>
<evidence type="ECO:0000313" key="9">
    <source>
        <dbReference type="Proteomes" id="UP000078390"/>
    </source>
</evidence>
<organism evidence="8 9">
    <name type="scientific">Thermosulfurimonas dismutans</name>
    <dbReference type="NCBI Taxonomy" id="999894"/>
    <lineage>
        <taxon>Bacteria</taxon>
        <taxon>Pseudomonadati</taxon>
        <taxon>Thermodesulfobacteriota</taxon>
        <taxon>Thermodesulfobacteria</taxon>
        <taxon>Thermodesulfobacteriales</taxon>
        <taxon>Thermodesulfobacteriaceae</taxon>
        <taxon>Thermosulfurimonas</taxon>
    </lineage>
</organism>
<keyword evidence="1 6" id="KW-0732">Signal</keyword>
<dbReference type="PANTHER" id="PTHR34183">
    <property type="entry name" value="ENDOLYTIC PEPTIDOGLYCAN TRANSGLYCOSYLASE RLPA"/>
    <property type="match status" value="1"/>
</dbReference>
<dbReference type="InterPro" id="IPR034718">
    <property type="entry name" value="RlpA"/>
</dbReference>
<keyword evidence="2 4" id="KW-0456">Lyase</keyword>
<feature type="chain" id="PRO_5009986472" description="Probable endolytic peptidoglycan transglycosylase RlpA" evidence="6">
    <location>
        <begin position="21"/>
        <end position="254"/>
    </location>
</feature>
<keyword evidence="4 8" id="KW-0449">Lipoprotein</keyword>
<dbReference type="InterPro" id="IPR012997">
    <property type="entry name" value="RplA"/>
</dbReference>
<evidence type="ECO:0000313" key="8">
    <source>
        <dbReference type="EMBL" id="OAQ21604.1"/>
    </source>
</evidence>
<feature type="signal peptide" evidence="6">
    <location>
        <begin position="1"/>
        <end position="20"/>
    </location>
</feature>
<keyword evidence="4" id="KW-1003">Cell membrane</keyword>
<dbReference type="PROSITE" id="PS51257">
    <property type="entry name" value="PROKAR_LIPOPROTEIN"/>
    <property type="match status" value="1"/>
</dbReference>
<proteinExistence type="inferred from homology"/>
<dbReference type="InterPro" id="IPR007730">
    <property type="entry name" value="SPOR-like_dom"/>
</dbReference>
<dbReference type="PROSITE" id="PS51724">
    <property type="entry name" value="SPOR"/>
    <property type="match status" value="1"/>
</dbReference>
<dbReference type="SUPFAM" id="SSF50685">
    <property type="entry name" value="Barwin-like endoglucanases"/>
    <property type="match status" value="1"/>
</dbReference>
<evidence type="ECO:0000256" key="2">
    <source>
        <dbReference type="ARBA" id="ARBA00023239"/>
    </source>
</evidence>
<evidence type="ECO:0000256" key="4">
    <source>
        <dbReference type="HAMAP-Rule" id="MF_02071"/>
    </source>
</evidence>
<keyword evidence="9" id="KW-1185">Reference proteome</keyword>
<comment type="function">
    <text evidence="4">Lytic transglycosylase with a strong preference for naked glycan strands that lack stem peptides.</text>
</comment>
<comment type="subcellular location">
    <subcellularLocation>
        <location evidence="4">Cell membrane</location>
        <topology evidence="4">Lipid-anchor</topology>
    </subcellularLocation>
</comment>
<dbReference type="GO" id="GO:0000270">
    <property type="term" value="P:peptidoglycan metabolic process"/>
    <property type="evidence" value="ECO:0007669"/>
    <property type="project" value="UniProtKB-UniRule"/>
</dbReference>
<reference evidence="8 9" key="1">
    <citation type="submission" date="2016-04" db="EMBL/GenBank/DDBJ databases">
        <title>Genome analysis of Thermosulfurimonas dismutans, the first thermophilic sulfur-disproportionating bacterium of the phylum Thermodesulfobacteria.</title>
        <authorList>
            <person name="Mardanov A.V."/>
            <person name="Beletsky A.V."/>
            <person name="Kadnikov V.V."/>
            <person name="Slobodkin A.I."/>
            <person name="Ravin N.V."/>
        </authorList>
    </citation>
    <scope>NUCLEOTIDE SEQUENCE [LARGE SCALE GENOMIC DNA]</scope>
    <source>
        <strain evidence="8 9">S95</strain>
    </source>
</reference>
<dbReference type="PATRIC" id="fig|999894.6.peg.123"/>
<accession>A0A179D686</accession>
<dbReference type="EC" id="4.2.2.-" evidence="4"/>
<comment type="similarity">
    <text evidence="4 5">Belongs to the RlpA family.</text>
</comment>
<gene>
    <name evidence="4" type="primary">rlpA</name>
    <name evidence="8" type="ORF">TDIS_0122</name>
</gene>
<dbReference type="Pfam" id="PF03330">
    <property type="entry name" value="DPBB_1"/>
    <property type="match status" value="1"/>
</dbReference>
<sequence length="254" mass="28529">MTKKVLRWLLFFGMTGIVSACGGVKNNVEVVHVPLGPPKKKISVSQKPYTVNGKTYYPLPSARGYVEEGLASWYGPKFHGRPTASGEPYNMYALTAAHKILPLGTYVMVTNLENGRRVVVRINDRGPFVPGRIIDLSYAAARTLGMVEKGVARVRIVALAEGRRTPRGVIFTRLPELKKGEYYLQVGSFQNYANAVCLRERLSRKFKLVLIEPFTHEGATFYRVKIFLAYDLDQARRLAEKLKKDFPSAFLVSQ</sequence>
<evidence type="ECO:0000256" key="3">
    <source>
        <dbReference type="ARBA" id="ARBA00023316"/>
    </source>
</evidence>